<comment type="subcellular location">
    <subcellularLocation>
        <location evidence="1">Membrane</location>
        <topology evidence="1">Multi-pass membrane protein</topology>
    </subcellularLocation>
</comment>
<dbReference type="Gene3D" id="1.20.1560.10">
    <property type="entry name" value="ABC transporter type 1, transmembrane domain"/>
    <property type="match status" value="1"/>
</dbReference>
<dbReference type="PROSITE" id="PS50929">
    <property type="entry name" value="ABC_TM1F"/>
    <property type="match status" value="2"/>
</dbReference>
<evidence type="ECO:0000256" key="14">
    <source>
        <dbReference type="SAM" id="Phobius"/>
    </source>
</evidence>
<dbReference type="Gene3D" id="3.40.50.300">
    <property type="entry name" value="P-loop containing nucleotide triphosphate hydrolases"/>
    <property type="match status" value="2"/>
</dbReference>
<feature type="domain" description="ABC transporter" evidence="16">
    <location>
        <begin position="1077"/>
        <end position="1316"/>
    </location>
</feature>
<feature type="transmembrane region" description="Helical" evidence="14">
    <location>
        <begin position="322"/>
        <end position="345"/>
    </location>
</feature>
<dbReference type="FunFam" id="3.40.50.300:FF:001370">
    <property type="entry name" value="p-GlycoProtein related"/>
    <property type="match status" value="1"/>
</dbReference>
<dbReference type="GO" id="GO:0017085">
    <property type="term" value="P:response to insecticide"/>
    <property type="evidence" value="ECO:0007669"/>
    <property type="project" value="UniProtKB-ARBA"/>
</dbReference>
<evidence type="ECO:0000256" key="11">
    <source>
        <dbReference type="ARBA" id="ARBA00023136"/>
    </source>
</evidence>
<feature type="domain" description="ABC transmembrane type-1" evidence="17">
    <location>
        <begin position="755"/>
        <end position="1042"/>
    </location>
</feature>
<feature type="transmembrane region" description="Helical" evidence="14">
    <location>
        <begin position="751"/>
        <end position="774"/>
    </location>
</feature>
<dbReference type="CDD" id="cd03249">
    <property type="entry name" value="ABC_MTABC3_MDL1_MDL2"/>
    <property type="match status" value="2"/>
</dbReference>
<dbReference type="InterPro" id="IPR036640">
    <property type="entry name" value="ABC1_TM_sf"/>
</dbReference>
<keyword evidence="10 14" id="KW-1133">Transmembrane helix</keyword>
<dbReference type="PROSITE" id="PS00211">
    <property type="entry name" value="ABC_TRANSPORTER_1"/>
    <property type="match status" value="2"/>
</dbReference>
<dbReference type="EC" id="7.6.2.2" evidence="3"/>
<dbReference type="SUPFAM" id="SSF90123">
    <property type="entry name" value="ABC transporter transmembrane region"/>
    <property type="match status" value="2"/>
</dbReference>
<gene>
    <name evidence="18" type="ORF">HERILL_LOCUS6418</name>
</gene>
<evidence type="ECO:0000313" key="19">
    <source>
        <dbReference type="Proteomes" id="UP000594454"/>
    </source>
</evidence>
<dbReference type="GO" id="GO:0005524">
    <property type="term" value="F:ATP binding"/>
    <property type="evidence" value="ECO:0007669"/>
    <property type="project" value="UniProtKB-KW"/>
</dbReference>
<dbReference type="InterPro" id="IPR017871">
    <property type="entry name" value="ABC_transporter-like_CS"/>
</dbReference>
<feature type="transmembrane region" description="Helical" evidence="14">
    <location>
        <begin position="1024"/>
        <end position="1051"/>
    </location>
</feature>
<dbReference type="Pfam" id="PF00005">
    <property type="entry name" value="ABC_tran"/>
    <property type="match status" value="2"/>
</dbReference>
<keyword evidence="4" id="KW-0813">Transport</keyword>
<dbReference type="InterPro" id="IPR039421">
    <property type="entry name" value="Type_1_exporter"/>
</dbReference>
<dbReference type="GO" id="GO:0097254">
    <property type="term" value="P:renal tubular secretion"/>
    <property type="evidence" value="ECO:0007669"/>
    <property type="project" value="UniProtKB-ARBA"/>
</dbReference>
<evidence type="ECO:0000256" key="13">
    <source>
        <dbReference type="ARBA" id="ARBA00034018"/>
    </source>
</evidence>
<feature type="signal peptide" evidence="15">
    <location>
        <begin position="1"/>
        <end position="15"/>
    </location>
</feature>
<feature type="transmembrane region" description="Helical" evidence="14">
    <location>
        <begin position="68"/>
        <end position="92"/>
    </location>
</feature>
<keyword evidence="15" id="KW-0732">Signal</keyword>
<keyword evidence="12" id="KW-0325">Glycoprotein</keyword>
<dbReference type="InterPro" id="IPR027417">
    <property type="entry name" value="P-loop_NTPase"/>
</dbReference>
<evidence type="ECO:0000256" key="2">
    <source>
        <dbReference type="ARBA" id="ARBA00007577"/>
    </source>
</evidence>
<dbReference type="InterPro" id="IPR003439">
    <property type="entry name" value="ABC_transporter-like_ATP-bd"/>
</dbReference>
<name>A0A7R8YSD2_HERIL</name>
<feature type="domain" description="ABC transporter" evidence="16">
    <location>
        <begin position="428"/>
        <end position="663"/>
    </location>
</feature>
<keyword evidence="7" id="KW-0547">Nucleotide-binding</keyword>
<keyword evidence="9" id="KW-1278">Translocase</keyword>
<dbReference type="OrthoDB" id="6500128at2759"/>
<evidence type="ECO:0000256" key="8">
    <source>
        <dbReference type="ARBA" id="ARBA00022840"/>
    </source>
</evidence>
<evidence type="ECO:0000256" key="5">
    <source>
        <dbReference type="ARBA" id="ARBA00022692"/>
    </source>
</evidence>
<keyword evidence="8" id="KW-0067">ATP-binding</keyword>
<dbReference type="GO" id="GO:0008559">
    <property type="term" value="F:ABC-type xenobiotic transporter activity"/>
    <property type="evidence" value="ECO:0007669"/>
    <property type="project" value="UniProtKB-EC"/>
</dbReference>
<evidence type="ECO:0000256" key="7">
    <source>
        <dbReference type="ARBA" id="ARBA00022741"/>
    </source>
</evidence>
<feature type="domain" description="ABC transmembrane type-1" evidence="17">
    <location>
        <begin position="72"/>
        <end position="392"/>
    </location>
</feature>
<keyword evidence="19" id="KW-1185">Reference proteome</keyword>
<dbReference type="CDD" id="cd18578">
    <property type="entry name" value="ABC_6TM_Pgp_ABCB1_D2_like"/>
    <property type="match status" value="1"/>
</dbReference>
<dbReference type="PANTHER" id="PTHR43394:SF27">
    <property type="entry name" value="ATP-DEPENDENT TRANSLOCASE ABCB1-LIKE"/>
    <property type="match status" value="1"/>
</dbReference>
<feature type="transmembrane region" description="Helical" evidence="14">
    <location>
        <begin position="982"/>
        <end position="1004"/>
    </location>
</feature>
<dbReference type="GO" id="GO:0005743">
    <property type="term" value="C:mitochondrial inner membrane"/>
    <property type="evidence" value="ECO:0007669"/>
    <property type="project" value="TreeGrafter"/>
</dbReference>
<comment type="catalytic activity">
    <reaction evidence="13">
        <text>ATP + H2O + xenobioticSide 1 = ADP + phosphate + xenobioticSide 2.</text>
        <dbReference type="EC" id="7.6.2.2"/>
    </reaction>
</comment>
<evidence type="ECO:0000259" key="17">
    <source>
        <dbReference type="PROSITE" id="PS50929"/>
    </source>
</evidence>
<accession>A0A7R8YSD2</accession>
<dbReference type="InterPro" id="IPR003593">
    <property type="entry name" value="AAA+_ATPase"/>
</dbReference>
<feature type="chain" id="PRO_5031292448" description="ABC-type xenobiotic transporter" evidence="15">
    <location>
        <begin position="16"/>
        <end position="1321"/>
    </location>
</feature>
<keyword evidence="11 14" id="KW-0472">Membrane</keyword>
<keyword evidence="6" id="KW-0677">Repeat</keyword>
<evidence type="ECO:0000256" key="3">
    <source>
        <dbReference type="ARBA" id="ARBA00012191"/>
    </source>
</evidence>
<organism evidence="18 19">
    <name type="scientific">Hermetia illucens</name>
    <name type="common">Black soldier fly</name>
    <dbReference type="NCBI Taxonomy" id="343691"/>
    <lineage>
        <taxon>Eukaryota</taxon>
        <taxon>Metazoa</taxon>
        <taxon>Ecdysozoa</taxon>
        <taxon>Arthropoda</taxon>
        <taxon>Hexapoda</taxon>
        <taxon>Insecta</taxon>
        <taxon>Pterygota</taxon>
        <taxon>Neoptera</taxon>
        <taxon>Endopterygota</taxon>
        <taxon>Diptera</taxon>
        <taxon>Brachycera</taxon>
        <taxon>Stratiomyomorpha</taxon>
        <taxon>Stratiomyidae</taxon>
        <taxon>Hermetiinae</taxon>
        <taxon>Hermetia</taxon>
    </lineage>
</organism>
<dbReference type="GO" id="GO:0015421">
    <property type="term" value="F:ABC-type oligopeptide transporter activity"/>
    <property type="evidence" value="ECO:0007669"/>
    <property type="project" value="TreeGrafter"/>
</dbReference>
<comment type="similarity">
    <text evidence="2">Belongs to the ABC transporter superfamily. ABCB family. Multidrug resistance exporter (TC 3.A.1.201) subfamily.</text>
</comment>
<dbReference type="Proteomes" id="UP000594454">
    <property type="component" value="Chromosome 2"/>
</dbReference>
<evidence type="ECO:0000256" key="4">
    <source>
        <dbReference type="ARBA" id="ARBA00022448"/>
    </source>
</evidence>
<dbReference type="InterPro" id="IPR011527">
    <property type="entry name" value="ABC1_TM_dom"/>
</dbReference>
<feature type="transmembrane region" description="Helical" evidence="14">
    <location>
        <begin position="247"/>
        <end position="264"/>
    </location>
</feature>
<reference evidence="18 19" key="1">
    <citation type="submission" date="2020-11" db="EMBL/GenBank/DDBJ databases">
        <authorList>
            <person name="Wallbank WR R."/>
            <person name="Pardo Diaz C."/>
            <person name="Kozak K."/>
            <person name="Martin S."/>
            <person name="Jiggins C."/>
            <person name="Moest M."/>
            <person name="Warren A I."/>
            <person name="Generalovic N T."/>
            <person name="Byers J.R.P. K."/>
            <person name="Montejo-Kovacevich G."/>
            <person name="Yen C E."/>
        </authorList>
    </citation>
    <scope>NUCLEOTIDE SEQUENCE [LARGE SCALE GENOMIC DNA]</scope>
</reference>
<dbReference type="PANTHER" id="PTHR43394">
    <property type="entry name" value="ATP-DEPENDENT PERMEASE MDL1, MITOCHONDRIAL"/>
    <property type="match status" value="1"/>
</dbReference>
<dbReference type="CDD" id="cd18577">
    <property type="entry name" value="ABC_6TM_Pgp_ABCB1_D1_like"/>
    <property type="match status" value="1"/>
</dbReference>
<evidence type="ECO:0000256" key="9">
    <source>
        <dbReference type="ARBA" id="ARBA00022967"/>
    </source>
</evidence>
<dbReference type="GO" id="GO:0090374">
    <property type="term" value="P:oligopeptide export from mitochondrion"/>
    <property type="evidence" value="ECO:0007669"/>
    <property type="project" value="TreeGrafter"/>
</dbReference>
<dbReference type="Pfam" id="PF00664">
    <property type="entry name" value="ABC_membrane"/>
    <property type="match status" value="2"/>
</dbReference>
<dbReference type="SUPFAM" id="SSF52540">
    <property type="entry name" value="P-loop containing nucleoside triphosphate hydrolases"/>
    <property type="match status" value="2"/>
</dbReference>
<dbReference type="SMART" id="SM00382">
    <property type="entry name" value="AAA"/>
    <property type="match status" value="2"/>
</dbReference>
<proteinExistence type="inferred from homology"/>
<dbReference type="InParanoid" id="A0A7R8YSD2"/>
<dbReference type="PROSITE" id="PS50893">
    <property type="entry name" value="ABC_TRANSPORTER_2"/>
    <property type="match status" value="2"/>
</dbReference>
<dbReference type="GO" id="GO:0016887">
    <property type="term" value="F:ATP hydrolysis activity"/>
    <property type="evidence" value="ECO:0007669"/>
    <property type="project" value="InterPro"/>
</dbReference>
<feature type="transmembrane region" description="Helical" evidence="14">
    <location>
        <begin position="222"/>
        <end position="241"/>
    </location>
</feature>
<dbReference type="EMBL" id="LR899010">
    <property type="protein sequence ID" value="CAD7083461.1"/>
    <property type="molecule type" value="Genomic_DNA"/>
</dbReference>
<protein>
    <recommendedName>
        <fullName evidence="3">ABC-type xenobiotic transporter</fullName>
        <ecNumber evidence="3">7.6.2.2</ecNumber>
    </recommendedName>
</protein>
<evidence type="ECO:0000313" key="18">
    <source>
        <dbReference type="EMBL" id="CAD7083461.1"/>
    </source>
</evidence>
<evidence type="ECO:0000256" key="10">
    <source>
        <dbReference type="ARBA" id="ARBA00022989"/>
    </source>
</evidence>
<dbReference type="FunFam" id="3.40.50.300:FF:000479">
    <property type="entry name" value="Multidrug resistance protein 1A"/>
    <property type="match status" value="1"/>
</dbReference>
<evidence type="ECO:0000256" key="6">
    <source>
        <dbReference type="ARBA" id="ARBA00022737"/>
    </source>
</evidence>
<keyword evidence="5 14" id="KW-0812">Transmembrane</keyword>
<evidence type="ECO:0000259" key="16">
    <source>
        <dbReference type="PROSITE" id="PS50893"/>
    </source>
</evidence>
<feature type="transmembrane region" description="Helical" evidence="14">
    <location>
        <begin position="794"/>
        <end position="819"/>
    </location>
</feature>
<evidence type="ECO:0000256" key="15">
    <source>
        <dbReference type="SAM" id="SignalP"/>
    </source>
</evidence>
<evidence type="ECO:0000256" key="1">
    <source>
        <dbReference type="ARBA" id="ARBA00004141"/>
    </source>
</evidence>
<feature type="transmembrane region" description="Helical" evidence="14">
    <location>
        <begin position="146"/>
        <end position="170"/>
    </location>
</feature>
<evidence type="ECO:0000256" key="12">
    <source>
        <dbReference type="ARBA" id="ARBA00023180"/>
    </source>
</evidence>
<sequence length="1321" mass="145290">MDIISTVLILELVFASPSLVRFREAPRSNSGLEMHDDYEPIPKSKPKHIKTKEISYFQIFRFATPLELFLIFIAFLCAVIKTLAMPCVIIVYGEFCSLLVDRTYGIGTSTKTDILPLFGGGKILTNASAEENAQEIYNDSVAYGGLMALSSFILFISGSVSIDLFNFAALRQITRIRTHFFQAIVTQDIGWHDITTDQNFAVRITDDIEKIRDGISEKVSHFLYYTVGFVTTFVVSMIYGWKLTLAVSVYLPIVIVVNIIIAKYQGKLTTKEMQSYSVAGQIAEEVFSAIRTVIAFNGENKEGERYENSLQPALRSGKRKGIFTGVGEGVMRSLLFVSCAGAFWYGVHLVLEGRGKEYREYNPGVLTIVFFAIFVGTDNIARLSPILEAFAKARSSATTIFAVIDAVSKIDPLSKEGEILPGGIKGDIEFQDIFFSYPSRDDVIVHRGLNIKVESGQTVALVGNSGCGKSSCIQLLQRFYDPMFGKVLIDGVDIRKYNLRWLRSNIAIVGQEPVLFSTTIAENIRYGKPGAKQKEVEDAAKASGAHKFISTLPDGYDTVLGENSQVSGGQKQRIAIARALIQNPKILLLDEATSALDYHSEKLVQDALDAARKGRTTIVVSHRLSAIKNADKIVFIENGRAVEEGTHSELMALNGKYAKMVTAANRATKEEKPKADPLLDEDNTYQKSFETDVNNLQEYHEQAFNNRDSPDLNSLPLLPVKKKIEEEDIDEAKRNYFKTFKKILGAARPQWPHLIFGILAALICGVSLPAYAVLFGEFYGALARVEDDSAIRETGFLCIICISIGVVAAIVGFIQTYLFNWTSLCLTMKLRVKAFRSIITQEIAWFDEERNSVGALSARLSGDAADVNGAIGYPLSAILQALTNITVSVVTAFIFSWKLTLVCLASVPFIVGSVVIEAKFMASAAIKEKEMLEHAATVATEAITNIRTVASLRREANVIAEYKKEILKVESQIKKKLRFRGTVNSCGLSFPFFAYAAALCYGGTLVARNEIPFQDAIKVSEILLYGAMILGQSLAFAPAFTAALVAAHRLFHIIGRVPRIRTSNLVKSSQKDVGHNVTYSNLHFRYPTRLDTPILQGLSLEIPEGKTIALVGPSGSGKSTCIQLLQRLYQADHGSITIGQNDICKDLTLSGLRQKLGIVSQEPVLFERTIAENIAYGDNFRDVPLVEIMDCAKMANVHNFISSLPLGYETRLGSKGTQLSGGEKQRIAIARALVRNPKILLLDEATSALDLQSEKVVQAALEFACSGRTCIVIAHRLSSIQNADLICVVNQGKIVEKGTHSQLLAQGGIYAHLHKTQPKAE</sequence>